<keyword evidence="2" id="KW-0812">Transmembrane</keyword>
<comment type="caution">
    <text evidence="3">The sequence shown here is derived from an EMBL/GenBank/DDBJ whole genome shotgun (WGS) entry which is preliminary data.</text>
</comment>
<keyword evidence="2" id="KW-1133">Transmembrane helix</keyword>
<keyword evidence="2" id="KW-0472">Membrane</keyword>
<reference evidence="3" key="1">
    <citation type="journal article" date="2017" name="Appl. Environ. Microbiol.">
        <title>Molecular characterization of an Endozoicomonas-like organism causing infection in king scallop Pecten maximus L.</title>
        <authorList>
            <person name="Cano I."/>
            <person name="van Aerle R."/>
            <person name="Ross S."/>
            <person name="Verner-Jeffreys D.W."/>
            <person name="Paley R.K."/>
            <person name="Rimmer G."/>
            <person name="Ryder D."/>
            <person name="Hooper P."/>
            <person name="Stone D."/>
            <person name="Feist S.W."/>
        </authorList>
    </citation>
    <scope>NUCLEOTIDE SEQUENCE</scope>
</reference>
<feature type="coiled-coil region" evidence="1">
    <location>
        <begin position="26"/>
        <end position="61"/>
    </location>
</feature>
<evidence type="ECO:0000313" key="3">
    <source>
        <dbReference type="EMBL" id="PJE79073.1"/>
    </source>
</evidence>
<feature type="transmembrane region" description="Helical" evidence="2">
    <location>
        <begin position="6"/>
        <end position="24"/>
    </location>
</feature>
<sequence length="295" mass="33416">MSGYIFPLVMGIMAILSFSMMGILEMSQVEERAASNEQQRLRVEEAARSELERQAELLNNHTSLRNKSSRALTPILYPNGCNSSSGKDAICQQVSLNYLRDLSRPAGMPSTKGKFQGWRFRLDSEAENIATGARSKFSLELSYIKLDLWEIRDVEIIPADKRNDYAYVSQKLEFEIPEWWELEIHGPVTRICFLSRGGYNAKAYVSRHTWNGSAHGEWSSGEMPIGQSSYFISNEGDMSFTVYMGSCGLSGFSQTCKYNTTNRVNPERGKDYCYQSERSLFNPYMDTCSSTCGAW</sequence>
<keyword evidence="1" id="KW-0175">Coiled coil</keyword>
<accession>A0A2H9T788</accession>
<gene>
    <name evidence="3" type="ORF">CI610_01962</name>
</gene>
<organism evidence="3">
    <name type="scientific">invertebrate metagenome</name>
    <dbReference type="NCBI Taxonomy" id="1711999"/>
    <lineage>
        <taxon>unclassified sequences</taxon>
        <taxon>metagenomes</taxon>
        <taxon>organismal metagenomes</taxon>
    </lineage>
</organism>
<dbReference type="EMBL" id="NSIT01000098">
    <property type="protein sequence ID" value="PJE79073.1"/>
    <property type="molecule type" value="Genomic_DNA"/>
</dbReference>
<evidence type="ECO:0000256" key="2">
    <source>
        <dbReference type="SAM" id="Phobius"/>
    </source>
</evidence>
<proteinExistence type="predicted"/>
<protein>
    <submittedName>
        <fullName evidence="3">Uncharacterized protein</fullName>
    </submittedName>
</protein>
<evidence type="ECO:0000256" key="1">
    <source>
        <dbReference type="SAM" id="Coils"/>
    </source>
</evidence>
<dbReference type="AlphaFoldDB" id="A0A2H9T788"/>
<name>A0A2H9T788_9ZZZZ</name>